<dbReference type="PANTHER" id="PTHR31681:SF4">
    <property type="entry name" value="C2H2-LIKE ZINC FINGER PROTEIN"/>
    <property type="match status" value="1"/>
</dbReference>
<feature type="compositionally biased region" description="Pro residues" evidence="2">
    <location>
        <begin position="71"/>
        <end position="80"/>
    </location>
</feature>
<evidence type="ECO:0000259" key="4">
    <source>
        <dbReference type="PROSITE" id="PS50157"/>
    </source>
</evidence>
<dbReference type="Proteomes" id="UP001318860">
    <property type="component" value="Unassembled WGS sequence"/>
</dbReference>
<dbReference type="PANTHER" id="PTHR31681">
    <property type="entry name" value="C2H2-LIKE ZINC FINGER PROTEIN"/>
    <property type="match status" value="1"/>
</dbReference>
<keyword evidence="6" id="KW-1185">Reference proteome</keyword>
<proteinExistence type="predicted"/>
<accession>A0ABR0WKZ0</accession>
<feature type="region of interest" description="Disordered" evidence="2">
    <location>
        <begin position="67"/>
        <end position="86"/>
    </location>
</feature>
<reference evidence="5 6" key="1">
    <citation type="journal article" date="2021" name="Comput. Struct. Biotechnol. J.">
        <title>De novo genome assembly of the potent medicinal plant Rehmannia glutinosa using nanopore technology.</title>
        <authorList>
            <person name="Ma L."/>
            <person name="Dong C."/>
            <person name="Song C."/>
            <person name="Wang X."/>
            <person name="Zheng X."/>
            <person name="Niu Y."/>
            <person name="Chen S."/>
            <person name="Feng W."/>
        </authorList>
    </citation>
    <scope>NUCLEOTIDE SEQUENCE [LARGE SCALE GENOMIC DNA]</scope>
    <source>
        <strain evidence="5">DH-2019</strain>
    </source>
</reference>
<gene>
    <name evidence="5" type="ORF">DH2020_018671</name>
</gene>
<dbReference type="InterPro" id="IPR013087">
    <property type="entry name" value="Znf_C2H2_type"/>
</dbReference>
<protein>
    <recommendedName>
        <fullName evidence="4">C2H2-type domain-containing protein</fullName>
    </recommendedName>
</protein>
<dbReference type="EMBL" id="JABTTQ020000010">
    <property type="protein sequence ID" value="KAK6147759.1"/>
    <property type="molecule type" value="Genomic_DNA"/>
</dbReference>
<keyword evidence="3" id="KW-0732">Signal</keyword>
<evidence type="ECO:0000256" key="2">
    <source>
        <dbReference type="SAM" id="MobiDB-lite"/>
    </source>
</evidence>
<name>A0ABR0WKZ0_REHGL</name>
<keyword evidence="1" id="KW-0479">Metal-binding</keyword>
<comment type="caution">
    <text evidence="5">The sequence shown here is derived from an EMBL/GenBank/DDBJ whole genome shotgun (WGS) entry which is preliminary data.</text>
</comment>
<dbReference type="PROSITE" id="PS00028">
    <property type="entry name" value="ZINC_FINGER_C2H2_1"/>
    <property type="match status" value="1"/>
</dbReference>
<feature type="domain" description="C2H2-type" evidence="4">
    <location>
        <begin position="105"/>
        <end position="129"/>
    </location>
</feature>
<dbReference type="Gene3D" id="3.90.228.10">
    <property type="match status" value="1"/>
</dbReference>
<evidence type="ECO:0000256" key="1">
    <source>
        <dbReference type="PROSITE-ProRule" id="PRU00042"/>
    </source>
</evidence>
<keyword evidence="1" id="KW-0863">Zinc-finger</keyword>
<dbReference type="SUPFAM" id="SSF56399">
    <property type="entry name" value="ADP-ribosylation"/>
    <property type="match status" value="1"/>
</dbReference>
<evidence type="ECO:0000313" key="6">
    <source>
        <dbReference type="Proteomes" id="UP001318860"/>
    </source>
</evidence>
<feature type="chain" id="PRO_5045593841" description="C2H2-type domain-containing protein" evidence="3">
    <location>
        <begin position="28"/>
        <end position="344"/>
    </location>
</feature>
<keyword evidence="1" id="KW-0862">Zinc</keyword>
<sequence>MVTLRPLFSTFISFFILLSHLSCFVFSSHSPRHHHRRRDSSRFKKKLAASKTTVISFIKRLFSSSAANLSPQPPPPPSIPSPSSSARSLHLSNYNSQLNSRTDIWPCSVCGEIFRAPPLLEQHQSAEHAVSDLVDGENIVRIIFKSGWPDPAAKTPIIHRILKIHNSPKTVNRFEEYRERVKSNAAAVAASCKTTKTLIIRDERCIADGNELLRFHCTTFVCELDSGICGQQYCSLCGIIRSGFSPKMDGISTLPTSYRAHASVPEDIEEEFEFMHVKRAMLVCRVIAGRVGCDPCMVDKEDSGFDSLLAGRGNGTVGDEEDDDELLVFNPRAVLPCFVIVYTV</sequence>
<feature type="signal peptide" evidence="3">
    <location>
        <begin position="1"/>
        <end position="27"/>
    </location>
</feature>
<evidence type="ECO:0000313" key="5">
    <source>
        <dbReference type="EMBL" id="KAK6147759.1"/>
    </source>
</evidence>
<organism evidence="5 6">
    <name type="scientific">Rehmannia glutinosa</name>
    <name type="common">Chinese foxglove</name>
    <dbReference type="NCBI Taxonomy" id="99300"/>
    <lineage>
        <taxon>Eukaryota</taxon>
        <taxon>Viridiplantae</taxon>
        <taxon>Streptophyta</taxon>
        <taxon>Embryophyta</taxon>
        <taxon>Tracheophyta</taxon>
        <taxon>Spermatophyta</taxon>
        <taxon>Magnoliopsida</taxon>
        <taxon>eudicotyledons</taxon>
        <taxon>Gunneridae</taxon>
        <taxon>Pentapetalae</taxon>
        <taxon>asterids</taxon>
        <taxon>lamiids</taxon>
        <taxon>Lamiales</taxon>
        <taxon>Orobanchaceae</taxon>
        <taxon>Rehmannieae</taxon>
        <taxon>Rehmannia</taxon>
    </lineage>
</organism>
<evidence type="ECO:0000256" key="3">
    <source>
        <dbReference type="SAM" id="SignalP"/>
    </source>
</evidence>
<dbReference type="PROSITE" id="PS50157">
    <property type="entry name" value="ZINC_FINGER_C2H2_2"/>
    <property type="match status" value="1"/>
</dbReference>